<dbReference type="GeneID" id="30181797"/>
<dbReference type="InterPro" id="IPR013954">
    <property type="entry name" value="PNK3P"/>
</dbReference>
<dbReference type="Proteomes" id="UP000094455">
    <property type="component" value="Unassembled WGS sequence"/>
</dbReference>
<name>A0A1E3NSW8_9ASCO</name>
<dbReference type="PANTHER" id="PTHR12083">
    <property type="entry name" value="BIFUNCTIONAL POLYNUCLEOTIDE PHOSPHATASE/KINASE"/>
    <property type="match status" value="1"/>
</dbReference>
<dbReference type="RefSeq" id="XP_019020263.1">
    <property type="nucleotide sequence ID" value="XM_019165110.1"/>
</dbReference>
<keyword evidence="2" id="KW-1185">Reference proteome</keyword>
<dbReference type="InterPro" id="IPR036412">
    <property type="entry name" value="HAD-like_sf"/>
</dbReference>
<dbReference type="InterPro" id="IPR023214">
    <property type="entry name" value="HAD_sf"/>
</dbReference>
<accession>A0A1E3NSW8</accession>
<dbReference type="NCBIfam" id="TIGR01664">
    <property type="entry name" value="DNA-3'-Pase"/>
    <property type="match status" value="1"/>
</dbReference>
<dbReference type="EMBL" id="KV454001">
    <property type="protein sequence ID" value="ODQ49150.1"/>
    <property type="molecule type" value="Genomic_DNA"/>
</dbReference>
<dbReference type="GO" id="GO:0046404">
    <property type="term" value="F:ATP-dependent polydeoxyribonucleotide 5'-hydroxyl-kinase activity"/>
    <property type="evidence" value="ECO:0007669"/>
    <property type="project" value="TreeGrafter"/>
</dbReference>
<dbReference type="STRING" id="763406.A0A1E3NSW8"/>
<protein>
    <recommendedName>
        <fullName evidence="3">DNA 3'-phosphatase</fullName>
    </recommendedName>
</protein>
<dbReference type="Pfam" id="PF08645">
    <property type="entry name" value="PNK3P"/>
    <property type="match status" value="1"/>
</dbReference>
<sequence>MPKSKIPASAGRKNPKVEKKAALLVPKTPISELQLHHKTTCNRKYGFQSLGTHCLRYISPRAKELIESQKEGSSEQRVFHVAAFDLDDTLIKTKTGMKFSRSADDWKWWNENVPKKVADWLEQPFPADTPANTSRVIVVFTNQGSVVNTAKPTTPSKSLDTLIEKLNQIANSPALAGVPLLAYAATRKGAADKKAHLGSPPELHDEFRKPNTGMWKQLQRDLAPGTPALDVSFFVGDAAGRKKDFSDSDVNFARALGLRHIVPEDFFT</sequence>
<dbReference type="GO" id="GO:0003690">
    <property type="term" value="F:double-stranded DNA binding"/>
    <property type="evidence" value="ECO:0007669"/>
    <property type="project" value="TreeGrafter"/>
</dbReference>
<dbReference type="GO" id="GO:0006281">
    <property type="term" value="P:DNA repair"/>
    <property type="evidence" value="ECO:0007669"/>
    <property type="project" value="TreeGrafter"/>
</dbReference>
<dbReference type="InterPro" id="IPR006551">
    <property type="entry name" value="Polynucleotide_phosphatase"/>
</dbReference>
<reference evidence="1 2" key="1">
    <citation type="journal article" date="2016" name="Proc. Natl. Acad. Sci. U.S.A.">
        <title>Comparative genomics of biotechnologically important yeasts.</title>
        <authorList>
            <person name="Riley R."/>
            <person name="Haridas S."/>
            <person name="Wolfe K.H."/>
            <person name="Lopes M.R."/>
            <person name="Hittinger C.T."/>
            <person name="Goeker M."/>
            <person name="Salamov A.A."/>
            <person name="Wisecaver J.H."/>
            <person name="Long T.M."/>
            <person name="Calvey C.H."/>
            <person name="Aerts A.L."/>
            <person name="Barry K.W."/>
            <person name="Choi C."/>
            <person name="Clum A."/>
            <person name="Coughlan A.Y."/>
            <person name="Deshpande S."/>
            <person name="Douglass A.P."/>
            <person name="Hanson S.J."/>
            <person name="Klenk H.-P."/>
            <person name="LaButti K.M."/>
            <person name="Lapidus A."/>
            <person name="Lindquist E.A."/>
            <person name="Lipzen A.M."/>
            <person name="Meier-Kolthoff J.P."/>
            <person name="Ohm R.A."/>
            <person name="Otillar R.P."/>
            <person name="Pangilinan J.L."/>
            <person name="Peng Y."/>
            <person name="Rokas A."/>
            <person name="Rosa C.A."/>
            <person name="Scheuner C."/>
            <person name="Sibirny A.A."/>
            <person name="Slot J.C."/>
            <person name="Stielow J.B."/>
            <person name="Sun H."/>
            <person name="Kurtzman C.P."/>
            <person name="Blackwell M."/>
            <person name="Grigoriev I.V."/>
            <person name="Jeffries T.W."/>
        </authorList>
    </citation>
    <scope>NUCLEOTIDE SEQUENCE [LARGE SCALE GENOMIC DNA]</scope>
    <source>
        <strain evidence="1 2">NRRL Y-2026</strain>
    </source>
</reference>
<dbReference type="PANTHER" id="PTHR12083:SF9">
    <property type="entry name" value="BIFUNCTIONAL POLYNUCLEOTIDE PHOSPHATASE_KINASE"/>
    <property type="match status" value="1"/>
</dbReference>
<dbReference type="AlphaFoldDB" id="A0A1E3NSW8"/>
<dbReference type="GO" id="GO:0046403">
    <property type="term" value="F:polynucleotide 3'-phosphatase activity"/>
    <property type="evidence" value="ECO:0007669"/>
    <property type="project" value="TreeGrafter"/>
</dbReference>
<evidence type="ECO:0000313" key="1">
    <source>
        <dbReference type="EMBL" id="ODQ49150.1"/>
    </source>
</evidence>
<dbReference type="Gene3D" id="3.40.50.1000">
    <property type="entry name" value="HAD superfamily/HAD-like"/>
    <property type="match status" value="1"/>
</dbReference>
<proteinExistence type="predicted"/>
<dbReference type="SUPFAM" id="SSF56784">
    <property type="entry name" value="HAD-like"/>
    <property type="match status" value="1"/>
</dbReference>
<dbReference type="OrthoDB" id="19045at2759"/>
<organism evidence="1 2">
    <name type="scientific">Pichia membranifaciens NRRL Y-2026</name>
    <dbReference type="NCBI Taxonomy" id="763406"/>
    <lineage>
        <taxon>Eukaryota</taxon>
        <taxon>Fungi</taxon>
        <taxon>Dikarya</taxon>
        <taxon>Ascomycota</taxon>
        <taxon>Saccharomycotina</taxon>
        <taxon>Pichiomycetes</taxon>
        <taxon>Pichiales</taxon>
        <taxon>Pichiaceae</taxon>
        <taxon>Pichia</taxon>
    </lineage>
</organism>
<evidence type="ECO:0008006" key="3">
    <source>
        <dbReference type="Google" id="ProtNLM"/>
    </source>
</evidence>
<gene>
    <name evidence="1" type="ORF">PICMEDRAFT_95957</name>
</gene>
<evidence type="ECO:0000313" key="2">
    <source>
        <dbReference type="Proteomes" id="UP000094455"/>
    </source>
</evidence>